<evidence type="ECO:0000313" key="1">
    <source>
        <dbReference type="EMBL" id="VDN09215.1"/>
    </source>
</evidence>
<name>A0A3P7KW44_DIBLA</name>
<evidence type="ECO:0000313" key="2">
    <source>
        <dbReference type="Proteomes" id="UP000281553"/>
    </source>
</evidence>
<gene>
    <name evidence="1" type="ORF">DILT_LOCUS5046</name>
</gene>
<accession>A0A3P7KW44</accession>
<organism evidence="1 2">
    <name type="scientific">Dibothriocephalus latus</name>
    <name type="common">Fish tapeworm</name>
    <name type="synonym">Diphyllobothrium latum</name>
    <dbReference type="NCBI Taxonomy" id="60516"/>
    <lineage>
        <taxon>Eukaryota</taxon>
        <taxon>Metazoa</taxon>
        <taxon>Spiralia</taxon>
        <taxon>Lophotrochozoa</taxon>
        <taxon>Platyhelminthes</taxon>
        <taxon>Cestoda</taxon>
        <taxon>Eucestoda</taxon>
        <taxon>Diphyllobothriidea</taxon>
        <taxon>Diphyllobothriidae</taxon>
        <taxon>Dibothriocephalus</taxon>
    </lineage>
</organism>
<dbReference type="Proteomes" id="UP000281553">
    <property type="component" value="Unassembled WGS sequence"/>
</dbReference>
<proteinExistence type="predicted"/>
<evidence type="ECO:0008006" key="3">
    <source>
        <dbReference type="Google" id="ProtNLM"/>
    </source>
</evidence>
<dbReference type="EMBL" id="UYRU01046625">
    <property type="protein sequence ID" value="VDN09215.1"/>
    <property type="molecule type" value="Genomic_DNA"/>
</dbReference>
<feature type="non-terminal residue" evidence="1">
    <location>
        <position position="407"/>
    </location>
</feature>
<keyword evidence="2" id="KW-1185">Reference proteome</keyword>
<reference evidence="1 2" key="1">
    <citation type="submission" date="2018-11" db="EMBL/GenBank/DDBJ databases">
        <authorList>
            <consortium name="Pathogen Informatics"/>
        </authorList>
    </citation>
    <scope>NUCLEOTIDE SEQUENCE [LARGE SCALE GENOMIC DNA]</scope>
</reference>
<protein>
    <recommendedName>
        <fullName evidence="3">Protein Lines N-terminal domain-containing protein</fullName>
    </recommendedName>
</protein>
<dbReference type="OrthoDB" id="8251209at2759"/>
<sequence>MTVSKSETAIPVSFVFVDVIILSMILDAIRLLAELEGQAYAPESLMQEPFLAKWQMNIDIAAKHYGYCEDGCPSTIFECLEQALSWLQTGHIPVALLGRHFLRHLLVFSHSEAAKEAILFRVFEHIGTTLACPVTDSVTRLLSHLISLVNDFLHLHDDPLQPRIFQQLDSFFPSFPSSLLDQILRLAEKMTEFILYGSIKFSLTPEPSLFYSHESERLVALVCDTSFSTDPDPTLLLQHLAASENVRTPEQRLINLHPFRTLLYVVVRVAGSLSLESPRLPCLLDAFRKAVVAAAAGSTNYPDHYHETLLERGAVQIFLTDDVRLFRVLLTLLQLENKLLKAGMPIVVKVPSAHQLFAELLRAICFEHFTFLDWLVSPETDCLAFLLSYCKRVVASSMTAADWALPA</sequence>
<dbReference type="AlphaFoldDB" id="A0A3P7KW44"/>